<dbReference type="AlphaFoldDB" id="A0A815YF15"/>
<sequence length="166" mass="18531">FAVVKWENTSNDEAQAAIVALCNSIPPPSAQKWMKQVEAFGVVLKGPSAITIDIPLTSEGIYKCLNGSNGSHKWTVAARNLVVCYFKDINYQHHDTSYTTIKKADSDAMEKIFQKLNLVAKYQFSSTISNYCRKQRAAGEKTTTNNRPAEDHEKETILTDEQNVTV</sequence>
<evidence type="ECO:0000313" key="5">
    <source>
        <dbReference type="EMBL" id="CAF4433020.1"/>
    </source>
</evidence>
<evidence type="ECO:0000313" key="2">
    <source>
        <dbReference type="EMBL" id="CAF1480342.1"/>
    </source>
</evidence>
<keyword evidence="6" id="KW-1185">Reference proteome</keyword>
<protein>
    <submittedName>
        <fullName evidence="3">Uncharacterized protein</fullName>
    </submittedName>
</protein>
<comment type="caution">
    <text evidence="3">The sequence shown here is derived from an EMBL/GenBank/DDBJ whole genome shotgun (WGS) entry which is preliminary data.</text>
</comment>
<gene>
    <name evidence="3" type="ORF">GPM918_LOCUS40326</name>
    <name evidence="2" type="ORF">OVA965_LOCUS36035</name>
    <name evidence="5" type="ORF">SRO942_LOCUS41262</name>
    <name evidence="4" type="ORF">TMI583_LOCUS37031</name>
</gene>
<dbReference type="EMBL" id="CAJNOQ010029659">
    <property type="protein sequence ID" value="CAF1569890.1"/>
    <property type="molecule type" value="Genomic_DNA"/>
</dbReference>
<feature type="region of interest" description="Disordered" evidence="1">
    <location>
        <begin position="136"/>
        <end position="166"/>
    </location>
</feature>
<accession>A0A815YF15</accession>
<dbReference type="EMBL" id="CAJOBA010054037">
    <property type="protein sequence ID" value="CAF4270978.1"/>
    <property type="molecule type" value="Genomic_DNA"/>
</dbReference>
<dbReference type="Proteomes" id="UP000677228">
    <property type="component" value="Unassembled WGS sequence"/>
</dbReference>
<dbReference type="EMBL" id="CAJNOK010032112">
    <property type="protein sequence ID" value="CAF1480342.1"/>
    <property type="molecule type" value="Genomic_DNA"/>
</dbReference>
<feature type="compositionally biased region" description="Basic and acidic residues" evidence="1">
    <location>
        <begin position="148"/>
        <end position="157"/>
    </location>
</feature>
<proteinExistence type="predicted"/>
<dbReference type="EMBL" id="CAJOBC010095486">
    <property type="protein sequence ID" value="CAF4433020.1"/>
    <property type="molecule type" value="Genomic_DNA"/>
</dbReference>
<evidence type="ECO:0000313" key="4">
    <source>
        <dbReference type="EMBL" id="CAF4270978.1"/>
    </source>
</evidence>
<dbReference type="Proteomes" id="UP000682733">
    <property type="component" value="Unassembled WGS sequence"/>
</dbReference>
<reference evidence="3" key="1">
    <citation type="submission" date="2021-02" db="EMBL/GenBank/DDBJ databases">
        <authorList>
            <person name="Nowell W R."/>
        </authorList>
    </citation>
    <scope>NUCLEOTIDE SEQUENCE</scope>
</reference>
<evidence type="ECO:0000256" key="1">
    <source>
        <dbReference type="SAM" id="MobiDB-lite"/>
    </source>
</evidence>
<evidence type="ECO:0000313" key="6">
    <source>
        <dbReference type="Proteomes" id="UP000663829"/>
    </source>
</evidence>
<feature type="non-terminal residue" evidence="3">
    <location>
        <position position="166"/>
    </location>
</feature>
<evidence type="ECO:0000313" key="3">
    <source>
        <dbReference type="EMBL" id="CAF1569890.1"/>
    </source>
</evidence>
<dbReference type="Proteomes" id="UP000681722">
    <property type="component" value="Unassembled WGS sequence"/>
</dbReference>
<name>A0A815YF15_9BILA</name>
<dbReference type="Proteomes" id="UP000663829">
    <property type="component" value="Unassembled WGS sequence"/>
</dbReference>
<organism evidence="3 6">
    <name type="scientific">Didymodactylos carnosus</name>
    <dbReference type="NCBI Taxonomy" id="1234261"/>
    <lineage>
        <taxon>Eukaryota</taxon>
        <taxon>Metazoa</taxon>
        <taxon>Spiralia</taxon>
        <taxon>Gnathifera</taxon>
        <taxon>Rotifera</taxon>
        <taxon>Eurotatoria</taxon>
        <taxon>Bdelloidea</taxon>
        <taxon>Philodinida</taxon>
        <taxon>Philodinidae</taxon>
        <taxon>Didymodactylos</taxon>
    </lineage>
</organism>